<evidence type="ECO:0000313" key="3">
    <source>
        <dbReference type="Proteomes" id="UP000326396"/>
    </source>
</evidence>
<organism evidence="2 3">
    <name type="scientific">Mikania micrantha</name>
    <name type="common">bitter vine</name>
    <dbReference type="NCBI Taxonomy" id="192012"/>
    <lineage>
        <taxon>Eukaryota</taxon>
        <taxon>Viridiplantae</taxon>
        <taxon>Streptophyta</taxon>
        <taxon>Embryophyta</taxon>
        <taxon>Tracheophyta</taxon>
        <taxon>Spermatophyta</taxon>
        <taxon>Magnoliopsida</taxon>
        <taxon>eudicotyledons</taxon>
        <taxon>Gunneridae</taxon>
        <taxon>Pentapetalae</taxon>
        <taxon>asterids</taxon>
        <taxon>campanulids</taxon>
        <taxon>Asterales</taxon>
        <taxon>Asteraceae</taxon>
        <taxon>Asteroideae</taxon>
        <taxon>Heliantheae alliance</taxon>
        <taxon>Eupatorieae</taxon>
        <taxon>Mikania</taxon>
    </lineage>
</organism>
<keyword evidence="3" id="KW-1185">Reference proteome</keyword>
<comment type="caution">
    <text evidence="2">The sequence shown here is derived from an EMBL/GenBank/DDBJ whole genome shotgun (WGS) entry which is preliminary data.</text>
</comment>
<dbReference type="EMBL" id="SZYD01000015">
    <property type="protein sequence ID" value="KAD3640272.1"/>
    <property type="molecule type" value="Genomic_DNA"/>
</dbReference>
<name>A0A5N6MJP0_9ASTR</name>
<feature type="region of interest" description="Disordered" evidence="1">
    <location>
        <begin position="25"/>
        <end position="52"/>
    </location>
</feature>
<gene>
    <name evidence="2" type="ORF">E3N88_29495</name>
</gene>
<evidence type="ECO:0000256" key="1">
    <source>
        <dbReference type="SAM" id="MobiDB-lite"/>
    </source>
</evidence>
<sequence>MYSRPMGQADMGIIKVSTHTDTRLKTYDSNHSDYHSRYRAPRPFRPTGKSIHPAGSGCDKKYLISFGFLRGTPSFKLPSLAVRDEKGDAKDQIEKFISCRKQYLSYLSLMSE</sequence>
<reference evidence="2 3" key="1">
    <citation type="submission" date="2019-05" db="EMBL/GenBank/DDBJ databases">
        <title>Mikania micrantha, genome provides insights into the molecular mechanism of rapid growth.</title>
        <authorList>
            <person name="Liu B."/>
        </authorList>
    </citation>
    <scope>NUCLEOTIDE SEQUENCE [LARGE SCALE GENOMIC DNA]</scope>
    <source>
        <strain evidence="2">NLD-2019</strain>
        <tissue evidence="2">Leaf</tissue>
    </source>
</reference>
<accession>A0A5N6MJP0</accession>
<protein>
    <submittedName>
        <fullName evidence="2">Uncharacterized protein</fullName>
    </submittedName>
</protein>
<dbReference type="Proteomes" id="UP000326396">
    <property type="component" value="Linkage Group LG5"/>
</dbReference>
<feature type="compositionally biased region" description="Basic and acidic residues" evidence="1">
    <location>
        <begin position="25"/>
        <end position="36"/>
    </location>
</feature>
<dbReference type="AlphaFoldDB" id="A0A5N6MJP0"/>
<proteinExistence type="predicted"/>
<evidence type="ECO:0000313" key="2">
    <source>
        <dbReference type="EMBL" id="KAD3640272.1"/>
    </source>
</evidence>